<proteinExistence type="predicted"/>
<sequence>MYKLKARDAFRQSSASVFIYTLPTNDVRVFVPDPTISVLVLVVDSLEPSNDGAFHDLLATTMNPLMPCKGFYLLLYKVK</sequence>
<evidence type="ECO:0000313" key="1">
    <source>
        <dbReference type="EnsemblMetazoa" id="GPPI030963-PA"/>
    </source>
</evidence>
<reference evidence="1" key="2">
    <citation type="submission" date="2020-05" db="UniProtKB">
        <authorList>
            <consortium name="EnsemblMetazoa"/>
        </authorList>
    </citation>
    <scope>IDENTIFICATION</scope>
    <source>
        <strain evidence="1">IAEA</strain>
    </source>
</reference>
<evidence type="ECO:0000313" key="2">
    <source>
        <dbReference type="Proteomes" id="UP000092460"/>
    </source>
</evidence>
<organism evidence="1 2">
    <name type="scientific">Glossina palpalis gambiensis</name>
    <dbReference type="NCBI Taxonomy" id="67801"/>
    <lineage>
        <taxon>Eukaryota</taxon>
        <taxon>Metazoa</taxon>
        <taxon>Ecdysozoa</taxon>
        <taxon>Arthropoda</taxon>
        <taxon>Hexapoda</taxon>
        <taxon>Insecta</taxon>
        <taxon>Pterygota</taxon>
        <taxon>Neoptera</taxon>
        <taxon>Endopterygota</taxon>
        <taxon>Diptera</taxon>
        <taxon>Brachycera</taxon>
        <taxon>Muscomorpha</taxon>
        <taxon>Hippoboscoidea</taxon>
        <taxon>Glossinidae</taxon>
        <taxon>Glossina</taxon>
    </lineage>
</organism>
<dbReference type="AlphaFoldDB" id="A0A1B0BI65"/>
<reference evidence="2" key="1">
    <citation type="submission" date="2015-01" db="EMBL/GenBank/DDBJ databases">
        <authorList>
            <person name="Aksoy S."/>
            <person name="Warren W."/>
            <person name="Wilson R.K."/>
        </authorList>
    </citation>
    <scope>NUCLEOTIDE SEQUENCE [LARGE SCALE GENOMIC DNA]</scope>
    <source>
        <strain evidence="2">IAEA</strain>
    </source>
</reference>
<dbReference type="VEuPathDB" id="VectorBase:GPPI030963"/>
<name>A0A1B0BI65_9MUSC</name>
<dbReference type="Proteomes" id="UP000092460">
    <property type="component" value="Unassembled WGS sequence"/>
</dbReference>
<accession>A0A1B0BI65</accession>
<keyword evidence="2" id="KW-1185">Reference proteome</keyword>
<dbReference type="EMBL" id="JXJN01014830">
    <property type="status" value="NOT_ANNOTATED_CDS"/>
    <property type="molecule type" value="Genomic_DNA"/>
</dbReference>
<dbReference type="EnsemblMetazoa" id="GPPI030963-RA">
    <property type="protein sequence ID" value="GPPI030963-PA"/>
    <property type="gene ID" value="GPPI030963"/>
</dbReference>
<protein>
    <submittedName>
        <fullName evidence="1">Uncharacterized protein</fullName>
    </submittedName>
</protein>